<dbReference type="GO" id="GO:0005524">
    <property type="term" value="F:ATP binding"/>
    <property type="evidence" value="ECO:0007669"/>
    <property type="project" value="UniProtKB-KW"/>
</dbReference>
<dbReference type="PROSITE" id="PS50893">
    <property type="entry name" value="ABC_TRANSPORTER_2"/>
    <property type="match status" value="1"/>
</dbReference>
<accession>A0A7M2T634</accession>
<gene>
    <name evidence="7" type="ORF">IPT68_28480</name>
</gene>
<dbReference type="InterPro" id="IPR027417">
    <property type="entry name" value="P-loop_NTPase"/>
</dbReference>
<comment type="similarity">
    <text evidence="1">Belongs to the ABC transporter superfamily.</text>
</comment>
<dbReference type="InterPro" id="IPR003439">
    <property type="entry name" value="ABC_transporter-like_ATP-bd"/>
</dbReference>
<dbReference type="SUPFAM" id="SSF52540">
    <property type="entry name" value="P-loop containing nucleoside triphosphate hydrolases"/>
    <property type="match status" value="1"/>
</dbReference>
<sequence>MIRIDSVTKRYPDGTVAVDRLSLEIPDRSITVLVGPSGCGKTTTLRMINRMVEPSEGSILLDGVDIMQQPVNTLRRSMGYVIQNAGLFQHRTIVDNIATVPRMLGWGKDKARSRARELMERVGLDASLAKRYPYQLSGGQQQRVGVARALAADPPVLLMDEPFSAVDPVVRKGLQDELLRIQDELGKTIVFVTHDIDEAVKLGTMVAVMRTGGRLAQFAPPAELLSSPADEFVEDFLGADRGIRRLSFFPSAGLTLLTAPIVAVDASAEQIATRGADVPYLLVTDLDGRPLGWSPPGDLTAGRIERERLLPYGRPFVAERDSLRAALDGAVLSPTGWAVAVDGEGRAAGVVSQQTIGEAIRGAHAAAPAAQSEDTPAKAVR</sequence>
<dbReference type="KEGG" id="schf:IPT68_28480"/>
<dbReference type="EC" id="7.6.2.9" evidence="5"/>
<keyword evidence="3" id="KW-0547">Nucleotide-binding</keyword>
<evidence type="ECO:0000256" key="4">
    <source>
        <dbReference type="ARBA" id="ARBA00022840"/>
    </source>
</evidence>
<evidence type="ECO:0000313" key="7">
    <source>
        <dbReference type="EMBL" id="QOV43619.1"/>
    </source>
</evidence>
<dbReference type="AlphaFoldDB" id="A0A7M2T634"/>
<dbReference type="EMBL" id="CP063374">
    <property type="protein sequence ID" value="QOV43619.1"/>
    <property type="molecule type" value="Genomic_DNA"/>
</dbReference>
<keyword evidence="4 7" id="KW-0067">ATP-binding</keyword>
<dbReference type="InterPro" id="IPR003593">
    <property type="entry name" value="AAA+_ATPase"/>
</dbReference>
<dbReference type="PANTHER" id="PTHR43117:SF4">
    <property type="entry name" value="OSMOPROTECTANT IMPORT ATP-BINDING PROTEIN OSMV"/>
    <property type="match status" value="1"/>
</dbReference>
<evidence type="ECO:0000313" key="8">
    <source>
        <dbReference type="Proteomes" id="UP000594008"/>
    </source>
</evidence>
<dbReference type="SMART" id="SM00382">
    <property type="entry name" value="AAA"/>
    <property type="match status" value="1"/>
</dbReference>
<keyword evidence="8" id="KW-1185">Reference proteome</keyword>
<dbReference type="PROSITE" id="PS00211">
    <property type="entry name" value="ABC_TRANSPORTER_1"/>
    <property type="match status" value="1"/>
</dbReference>
<dbReference type="GO" id="GO:0015418">
    <property type="term" value="F:ABC-type quaternary ammonium compound transporting activity"/>
    <property type="evidence" value="ECO:0007669"/>
    <property type="project" value="UniProtKB-EC"/>
</dbReference>
<evidence type="ECO:0000256" key="1">
    <source>
        <dbReference type="ARBA" id="ARBA00005417"/>
    </source>
</evidence>
<keyword evidence="2" id="KW-0813">Transport</keyword>
<evidence type="ECO:0000256" key="5">
    <source>
        <dbReference type="ARBA" id="ARBA00066388"/>
    </source>
</evidence>
<evidence type="ECO:0000256" key="2">
    <source>
        <dbReference type="ARBA" id="ARBA00022448"/>
    </source>
</evidence>
<evidence type="ECO:0000256" key="3">
    <source>
        <dbReference type="ARBA" id="ARBA00022741"/>
    </source>
</evidence>
<dbReference type="Proteomes" id="UP000594008">
    <property type="component" value="Chromosome"/>
</dbReference>
<organism evidence="7 8">
    <name type="scientific">Streptomyces chromofuscus</name>
    <dbReference type="NCBI Taxonomy" id="42881"/>
    <lineage>
        <taxon>Bacteria</taxon>
        <taxon>Bacillati</taxon>
        <taxon>Actinomycetota</taxon>
        <taxon>Actinomycetes</taxon>
        <taxon>Kitasatosporales</taxon>
        <taxon>Streptomycetaceae</taxon>
        <taxon>Streptomyces</taxon>
    </lineage>
</organism>
<dbReference type="GO" id="GO:0016887">
    <property type="term" value="F:ATP hydrolysis activity"/>
    <property type="evidence" value="ECO:0007669"/>
    <property type="project" value="InterPro"/>
</dbReference>
<name>A0A7M2T634_STRCW</name>
<evidence type="ECO:0000259" key="6">
    <source>
        <dbReference type="PROSITE" id="PS50893"/>
    </source>
</evidence>
<reference evidence="7 8" key="1">
    <citation type="submission" date="2020-10" db="EMBL/GenBank/DDBJ databases">
        <title>Streptomyces chromofuscus complate genome analysis.</title>
        <authorList>
            <person name="Anwar N."/>
        </authorList>
    </citation>
    <scope>NUCLEOTIDE SEQUENCE [LARGE SCALE GENOMIC DNA]</scope>
    <source>
        <strain evidence="7 8">DSM 40273</strain>
    </source>
</reference>
<dbReference type="PANTHER" id="PTHR43117">
    <property type="entry name" value="OSMOPROTECTANT IMPORT ATP-BINDING PROTEIN OSMV"/>
    <property type="match status" value="1"/>
</dbReference>
<dbReference type="FunFam" id="3.40.50.300:FF:000425">
    <property type="entry name" value="Probable ABC transporter, ATP-binding subunit"/>
    <property type="match status" value="1"/>
</dbReference>
<dbReference type="InterPro" id="IPR017871">
    <property type="entry name" value="ABC_transporter-like_CS"/>
</dbReference>
<proteinExistence type="inferred from homology"/>
<dbReference type="Pfam" id="PF00005">
    <property type="entry name" value="ABC_tran"/>
    <property type="match status" value="1"/>
</dbReference>
<dbReference type="RefSeq" id="WP_189698711.1">
    <property type="nucleotide sequence ID" value="NZ_BMTA01000009.1"/>
</dbReference>
<feature type="domain" description="ABC transporter" evidence="6">
    <location>
        <begin position="2"/>
        <end position="237"/>
    </location>
</feature>
<protein>
    <recommendedName>
        <fullName evidence="5">ABC-type quaternary amine transporter</fullName>
        <ecNumber evidence="5">7.6.2.9</ecNumber>
    </recommendedName>
</protein>
<dbReference type="Gene3D" id="3.40.50.300">
    <property type="entry name" value="P-loop containing nucleotide triphosphate hydrolases"/>
    <property type="match status" value="1"/>
</dbReference>